<comment type="caution">
    <text evidence="3">The sequence shown here is derived from an EMBL/GenBank/DDBJ whole genome shotgun (WGS) entry which is preliminary data.</text>
</comment>
<accession>A0ABC8JHW2</accession>
<feature type="transmembrane region" description="Helical" evidence="2">
    <location>
        <begin position="6"/>
        <end position="23"/>
    </location>
</feature>
<protein>
    <submittedName>
        <fullName evidence="3">Uncharacterized protein</fullName>
    </submittedName>
</protein>
<dbReference type="Proteomes" id="UP001642260">
    <property type="component" value="Unassembled WGS sequence"/>
</dbReference>
<gene>
    <name evidence="3" type="ORF">ERUC_LOCUS11434</name>
</gene>
<evidence type="ECO:0000256" key="1">
    <source>
        <dbReference type="SAM" id="MobiDB-lite"/>
    </source>
</evidence>
<evidence type="ECO:0000313" key="3">
    <source>
        <dbReference type="EMBL" id="CAH8328706.1"/>
    </source>
</evidence>
<feature type="region of interest" description="Disordered" evidence="1">
    <location>
        <begin position="87"/>
        <end position="130"/>
    </location>
</feature>
<dbReference type="EMBL" id="CAKOAT010109377">
    <property type="protein sequence ID" value="CAH8328706.1"/>
    <property type="molecule type" value="Genomic_DNA"/>
</dbReference>
<keyword evidence="2" id="KW-1133">Transmembrane helix</keyword>
<evidence type="ECO:0000256" key="2">
    <source>
        <dbReference type="SAM" id="Phobius"/>
    </source>
</evidence>
<keyword evidence="2" id="KW-0472">Membrane</keyword>
<sequence length="130" mass="13908">MMLSMVLLGITFLAVGIIVRYLAKISVYDKSEQAVFSNEGLGDDHCVLVLQALLDAIGQTHMFIVKVLEHNLTGKIQTITTTKILSPEAPHPVADLEDEAIPPTSGDVLKTGSEESDPSNDVEDSCGDGI</sequence>
<evidence type="ECO:0000313" key="4">
    <source>
        <dbReference type="Proteomes" id="UP001642260"/>
    </source>
</evidence>
<keyword evidence="2" id="KW-0812">Transmembrane</keyword>
<reference evidence="3 4" key="1">
    <citation type="submission" date="2022-03" db="EMBL/GenBank/DDBJ databases">
        <authorList>
            <person name="Macdonald S."/>
            <person name="Ahmed S."/>
            <person name="Newling K."/>
        </authorList>
    </citation>
    <scope>NUCLEOTIDE SEQUENCE [LARGE SCALE GENOMIC DNA]</scope>
</reference>
<name>A0ABC8JHW2_ERUVS</name>
<organism evidence="3 4">
    <name type="scientific">Eruca vesicaria subsp. sativa</name>
    <name type="common">Garden rocket</name>
    <name type="synonym">Eruca sativa</name>
    <dbReference type="NCBI Taxonomy" id="29727"/>
    <lineage>
        <taxon>Eukaryota</taxon>
        <taxon>Viridiplantae</taxon>
        <taxon>Streptophyta</taxon>
        <taxon>Embryophyta</taxon>
        <taxon>Tracheophyta</taxon>
        <taxon>Spermatophyta</taxon>
        <taxon>Magnoliopsida</taxon>
        <taxon>eudicotyledons</taxon>
        <taxon>Gunneridae</taxon>
        <taxon>Pentapetalae</taxon>
        <taxon>rosids</taxon>
        <taxon>malvids</taxon>
        <taxon>Brassicales</taxon>
        <taxon>Brassicaceae</taxon>
        <taxon>Brassiceae</taxon>
        <taxon>Eruca</taxon>
    </lineage>
</organism>
<feature type="compositionally biased region" description="Acidic residues" evidence="1">
    <location>
        <begin position="114"/>
        <end position="130"/>
    </location>
</feature>
<dbReference type="AlphaFoldDB" id="A0ABC8JHW2"/>
<keyword evidence="4" id="KW-1185">Reference proteome</keyword>
<proteinExistence type="predicted"/>